<keyword evidence="5 7" id="KW-0472">Membrane</keyword>
<evidence type="ECO:0000256" key="4">
    <source>
        <dbReference type="ARBA" id="ARBA00022989"/>
    </source>
</evidence>
<comment type="caution">
    <text evidence="9">The sequence shown here is derived from an EMBL/GenBank/DDBJ whole genome shotgun (WGS) entry which is preliminary data.</text>
</comment>
<evidence type="ECO:0000256" key="2">
    <source>
        <dbReference type="ARBA" id="ARBA00022475"/>
    </source>
</evidence>
<protein>
    <submittedName>
        <fullName evidence="9">Uncharacterized membrane protein YjjP (DUF1212 family)</fullName>
    </submittedName>
</protein>
<evidence type="ECO:0000313" key="9">
    <source>
        <dbReference type="EMBL" id="TCK98556.1"/>
    </source>
</evidence>
<dbReference type="RefSeq" id="WP_132281354.1">
    <property type="nucleotide sequence ID" value="NZ_SMGQ01000011.1"/>
</dbReference>
<dbReference type="GO" id="GO:0005886">
    <property type="term" value="C:plasma membrane"/>
    <property type="evidence" value="ECO:0007669"/>
    <property type="project" value="UniProtKB-SubCell"/>
</dbReference>
<dbReference type="GO" id="GO:0022857">
    <property type="term" value="F:transmembrane transporter activity"/>
    <property type="evidence" value="ECO:0007669"/>
    <property type="project" value="InterPro"/>
</dbReference>
<evidence type="ECO:0000259" key="8">
    <source>
        <dbReference type="Pfam" id="PF06738"/>
    </source>
</evidence>
<evidence type="ECO:0000256" key="5">
    <source>
        <dbReference type="ARBA" id="ARBA00023136"/>
    </source>
</evidence>
<feature type="transmembrane region" description="Helical" evidence="7">
    <location>
        <begin position="233"/>
        <end position="253"/>
    </location>
</feature>
<keyword evidence="3 7" id="KW-0812">Transmembrane</keyword>
<sequence>MNHKLLFKTALLAGEIMLRNGAETYRVEDTINRLLSMSNYKVVESFVTPTGIFATLDDPSIDMITVVKRVNNRTIRLDKVAVVNDVSRKFCSNALTLDDAYESLLEIASRPPYSPMVLTLAIALAAGFFSLVFGGSISDFFVAILNGLSVSLLQIYLRQKDVSRFFVDLIASTSIALITVCFTILIPIGNNMDIIIIGSIMPLVPGVAITNAVRDTIQGDLVSGVSRALEAIIVAIAIAVGVGTGLRIFSFFIGGGLL</sequence>
<dbReference type="Proteomes" id="UP000294545">
    <property type="component" value="Unassembled WGS sequence"/>
</dbReference>
<dbReference type="PANTHER" id="PTHR34390">
    <property type="entry name" value="UPF0442 PROTEIN YJJB-RELATED"/>
    <property type="match status" value="1"/>
</dbReference>
<comment type="subcellular location">
    <subcellularLocation>
        <location evidence="1">Cell membrane</location>
        <topology evidence="1">Multi-pass membrane protein</topology>
    </subcellularLocation>
</comment>
<dbReference type="PANTHER" id="PTHR34390:SF2">
    <property type="entry name" value="SUCCINATE TRANSPORTER SUBUNIT YJJP-RELATED"/>
    <property type="match status" value="1"/>
</dbReference>
<dbReference type="EMBL" id="SMGQ01000011">
    <property type="protein sequence ID" value="TCK98556.1"/>
    <property type="molecule type" value="Genomic_DNA"/>
</dbReference>
<feature type="domain" description="Threonine/serine exporter-like N-terminal" evidence="8">
    <location>
        <begin position="9"/>
        <end position="248"/>
    </location>
</feature>
<feature type="transmembrane region" description="Helical" evidence="7">
    <location>
        <begin position="169"/>
        <end position="188"/>
    </location>
</feature>
<gene>
    <name evidence="9" type="ORF">EDC19_0986</name>
</gene>
<dbReference type="OrthoDB" id="9813917at2"/>
<dbReference type="Pfam" id="PF06738">
    <property type="entry name" value="ThrE"/>
    <property type="match status" value="1"/>
</dbReference>
<dbReference type="InterPro" id="IPR010619">
    <property type="entry name" value="ThrE-like_N"/>
</dbReference>
<keyword evidence="4 7" id="KW-1133">Transmembrane helix</keyword>
<organism evidence="9 10">
    <name type="scientific">Natranaerovirga hydrolytica</name>
    <dbReference type="NCBI Taxonomy" id="680378"/>
    <lineage>
        <taxon>Bacteria</taxon>
        <taxon>Bacillati</taxon>
        <taxon>Bacillota</taxon>
        <taxon>Clostridia</taxon>
        <taxon>Lachnospirales</taxon>
        <taxon>Natranaerovirgaceae</taxon>
        <taxon>Natranaerovirga</taxon>
    </lineage>
</organism>
<dbReference type="GO" id="GO:0015744">
    <property type="term" value="P:succinate transport"/>
    <property type="evidence" value="ECO:0007669"/>
    <property type="project" value="TreeGrafter"/>
</dbReference>
<feature type="transmembrane region" description="Helical" evidence="7">
    <location>
        <begin position="194"/>
        <end position="213"/>
    </location>
</feature>
<dbReference type="AlphaFoldDB" id="A0A4R1MZ68"/>
<evidence type="ECO:0000313" key="10">
    <source>
        <dbReference type="Proteomes" id="UP000294545"/>
    </source>
</evidence>
<comment type="similarity">
    <text evidence="6">Belongs to the ThrE exporter (TC 2.A.79) family.</text>
</comment>
<proteinExistence type="inferred from homology"/>
<feature type="transmembrane region" description="Helical" evidence="7">
    <location>
        <begin position="113"/>
        <end position="134"/>
    </location>
</feature>
<evidence type="ECO:0000256" key="1">
    <source>
        <dbReference type="ARBA" id="ARBA00004651"/>
    </source>
</evidence>
<dbReference type="InterPro" id="IPR050539">
    <property type="entry name" value="ThrE_Dicarb/AminoAcid_Exp"/>
</dbReference>
<feature type="transmembrane region" description="Helical" evidence="7">
    <location>
        <begin position="140"/>
        <end position="157"/>
    </location>
</feature>
<accession>A0A4R1MZ68</accession>
<evidence type="ECO:0000256" key="7">
    <source>
        <dbReference type="SAM" id="Phobius"/>
    </source>
</evidence>
<evidence type="ECO:0000256" key="3">
    <source>
        <dbReference type="ARBA" id="ARBA00022692"/>
    </source>
</evidence>
<reference evidence="9 10" key="1">
    <citation type="submission" date="2019-03" db="EMBL/GenBank/DDBJ databases">
        <title>Genomic Encyclopedia of Type Strains, Phase IV (KMG-IV): sequencing the most valuable type-strain genomes for metagenomic binning, comparative biology and taxonomic classification.</title>
        <authorList>
            <person name="Goeker M."/>
        </authorList>
    </citation>
    <scope>NUCLEOTIDE SEQUENCE [LARGE SCALE GENOMIC DNA]</scope>
    <source>
        <strain evidence="9 10">DSM 24176</strain>
    </source>
</reference>
<evidence type="ECO:0000256" key="6">
    <source>
        <dbReference type="ARBA" id="ARBA00034125"/>
    </source>
</evidence>
<keyword evidence="2" id="KW-1003">Cell membrane</keyword>
<keyword evidence="10" id="KW-1185">Reference proteome</keyword>
<name>A0A4R1MZ68_9FIRM</name>